<organism evidence="8 9">
    <name type="scientific">Salinimicrobium profundisediminis</name>
    <dbReference type="NCBI Taxonomy" id="2994553"/>
    <lineage>
        <taxon>Bacteria</taxon>
        <taxon>Pseudomonadati</taxon>
        <taxon>Bacteroidota</taxon>
        <taxon>Flavobacteriia</taxon>
        <taxon>Flavobacteriales</taxon>
        <taxon>Flavobacteriaceae</taxon>
        <taxon>Salinimicrobium</taxon>
    </lineage>
</organism>
<feature type="region of interest" description="Disordered" evidence="5">
    <location>
        <begin position="1660"/>
        <end position="1681"/>
    </location>
</feature>
<evidence type="ECO:0000256" key="1">
    <source>
        <dbReference type="ARBA" id="ARBA00004167"/>
    </source>
</evidence>
<dbReference type="PANTHER" id="PTHR30441">
    <property type="entry name" value="DUF748 DOMAIN-CONTAINING PROTEIN"/>
    <property type="match status" value="1"/>
</dbReference>
<dbReference type="InterPro" id="IPR007452">
    <property type="entry name" value="TamB_C"/>
</dbReference>
<keyword evidence="4 6" id="KW-0472">Membrane</keyword>
<evidence type="ECO:0000259" key="7">
    <source>
        <dbReference type="Pfam" id="PF04357"/>
    </source>
</evidence>
<evidence type="ECO:0000256" key="5">
    <source>
        <dbReference type="SAM" id="MobiDB-lite"/>
    </source>
</evidence>
<feature type="domain" description="Translocation and assembly module TamB C-terminal" evidence="7">
    <location>
        <begin position="1187"/>
        <end position="1646"/>
    </location>
</feature>
<dbReference type="EMBL" id="JAPJDA010000003">
    <property type="protein sequence ID" value="MCX2837035.1"/>
    <property type="molecule type" value="Genomic_DNA"/>
</dbReference>
<accession>A0A9X3HZK4</accession>
<sequence>METDKNKKEKKPKGSGIKLFFKIILGIFIFIFLLILFIRSPWGQGIIVDKLVNYIENKTNTAVEVDRLFITFGGDLSVEGLFLEDEKGDTLLYSRELEADISLLPLIKGKGFYLNSLDWNGGVANIERTDTIEGFNFQFLTEAFATADTTATTTPADTTAQAMEIKLGDLNLQNLKLNYNDQYLGIDTKIRLGRLVVEMQEFNLDSMEFAAGDLILENTRFKYAQTKPAPESEEENETPMPRLSVENLEILDVAGSYTSVPGGMVANIDLSQLLLKLPEANLANNTVVVDRFALENSRIYINNTASSTPAAEDTTAIAEEDQPFEWPQWTVNAKNLNLKNNNFRYWVKNSTPKKGIFNPEAVGLRDLNLEIPELVLANETLKARVAVLNFEEASGLLLNKTQFALSVNEERALLEDLLLRLNGNLIEGSLLVNYRSLDSFINNPEGATVDLNLPQFNLDLQDLYRFQPDLRQNTYFATLAKKGISGSLSAEGELSEVKIERANIDWGGNTSLVATGTIYNTTDVDNLRFDIPQLRLRSSRADLHAFIEEQNLGIELPKTLNLAGSFSGSPEDISIDAILNSSAGKVSVEGRFVTAPKIAFSTDLKVTKLEVGQLLQNKSLGAVSLDIQARGSGEDINSLDAVVDGTIGRFEYNQYVFNDINIFAEFEDGEGFAKMAYKDQNLNMELESFVLLDSIAPEVNLTLDIIGADLQALGLAAKPVNAAMELKGTFEGNTDKFDVTATVGNGVFVYDNESYLLGDLDLLAHVTPDTTSMQIENRILDLKLFSNAGPQDFISALSRHYDSYFNNEEVLDTVVNPVNIDMAATVAPSPILEEVFLPQLEAFDTIAVKVDFNEREKTLVGSVEIPYLNYFGSEIDSLDFFVDSNPEELFFSFGLQSLDAGPLAIKKTSLEGVLVDEELNLDFLSIYQDQPLMKIESSITRNNDIVRVSIAPDSLILNSKSWQIDPENEILIGDSAYNFNNFRLSRNNQELKVTNDLAQVQKEHIAIQFQNFNLAALFSYLNPEAVLASGNINGDFIIEEPFEDTGLLADLTINDFGVMDVPLGELSLDAEAVSFNKYTLDMAVTGNANLELTGSYLADEQGGNLDMFLDLERIPMEVVEGFSMEEINNSSGSLSGEFTVTGDPLAPNYDGALNFNDAQFTVSMLDAAFTLRDERLRIDTTGVYMDNFEIRDVNNNAFVLNGAVLTESLINPEFDLSFTTNNFTALSSTEEDFDLFYGKFVFDATGSVTGNMELPHVEIDLEVLEETNITYVIPEASVELEEREGVVVFVNRENPDRILTRRSTDDEIVAFSGFALNSYISLQEGATFSVVINEETGDHFQATGDGDILYDISPNGRTTMTGRVELNDGYYEMSLYNLVTRRFDIMDGSTVVWAGNPLDADLNITAVYEVEAAAAGLMASQLQGADLSDKDQYRQELDFLVYLKIGGEISAPKLSFGLDMPEGEQGSLGGQVYGRVQQINQQENELNKQVFSLLVLNRFFPTTGSDGSGGGTLSFARDNLNEALSDQLNIFSDRLLGETGVDLNFGLDTFTDYQGENPQERTQLDITAQKSFMDDRLVVSVGSEVDVQGSSPVEESTPLIGNVSLEYLLTPEGQFRLMAFRRSSYENVIDGQLIVSGLALIFTQEFNKFRELWNEVAKSDKKAKEKSGKDQAVEEKPGKGN</sequence>
<gene>
    <name evidence="8" type="ORF">OQ279_02620</name>
</gene>
<protein>
    <submittedName>
        <fullName evidence="8">Translocation/assembly module TamB</fullName>
    </submittedName>
</protein>
<dbReference type="PANTHER" id="PTHR30441:SF8">
    <property type="entry name" value="DUF748 DOMAIN-CONTAINING PROTEIN"/>
    <property type="match status" value="1"/>
</dbReference>
<evidence type="ECO:0000256" key="4">
    <source>
        <dbReference type="ARBA" id="ARBA00023136"/>
    </source>
</evidence>
<evidence type="ECO:0000256" key="6">
    <source>
        <dbReference type="SAM" id="Phobius"/>
    </source>
</evidence>
<evidence type="ECO:0000256" key="2">
    <source>
        <dbReference type="ARBA" id="ARBA00022692"/>
    </source>
</evidence>
<evidence type="ECO:0000313" key="8">
    <source>
        <dbReference type="EMBL" id="MCX2837035.1"/>
    </source>
</evidence>
<dbReference type="GO" id="GO:0005886">
    <property type="term" value="C:plasma membrane"/>
    <property type="evidence" value="ECO:0007669"/>
    <property type="project" value="InterPro"/>
</dbReference>
<dbReference type="InterPro" id="IPR052894">
    <property type="entry name" value="AsmA-related"/>
</dbReference>
<dbReference type="RefSeq" id="WP_266068234.1">
    <property type="nucleotide sequence ID" value="NZ_JAPJDA010000003.1"/>
</dbReference>
<evidence type="ECO:0000313" key="9">
    <source>
        <dbReference type="Proteomes" id="UP001148482"/>
    </source>
</evidence>
<feature type="transmembrane region" description="Helical" evidence="6">
    <location>
        <begin position="20"/>
        <end position="38"/>
    </location>
</feature>
<proteinExistence type="predicted"/>
<evidence type="ECO:0000256" key="3">
    <source>
        <dbReference type="ARBA" id="ARBA00022989"/>
    </source>
</evidence>
<dbReference type="GO" id="GO:0009306">
    <property type="term" value="P:protein secretion"/>
    <property type="evidence" value="ECO:0007669"/>
    <property type="project" value="InterPro"/>
</dbReference>
<keyword evidence="2 6" id="KW-0812">Transmembrane</keyword>
<dbReference type="GO" id="GO:0090313">
    <property type="term" value="P:regulation of protein targeting to membrane"/>
    <property type="evidence" value="ECO:0007669"/>
    <property type="project" value="TreeGrafter"/>
</dbReference>
<name>A0A9X3HZK4_9FLAO</name>
<comment type="subcellular location">
    <subcellularLocation>
        <location evidence="1">Membrane</location>
        <topology evidence="1">Single-pass membrane protein</topology>
    </subcellularLocation>
</comment>
<keyword evidence="9" id="KW-1185">Reference proteome</keyword>
<dbReference type="Proteomes" id="UP001148482">
    <property type="component" value="Unassembled WGS sequence"/>
</dbReference>
<keyword evidence="3 6" id="KW-1133">Transmembrane helix</keyword>
<dbReference type="Pfam" id="PF04357">
    <property type="entry name" value="TamB"/>
    <property type="match status" value="1"/>
</dbReference>
<reference evidence="8" key="1">
    <citation type="submission" date="2022-11" db="EMBL/GenBank/DDBJ databases">
        <title>Salinimicrobium profundisediminis sp. nov., isolated from deep-sea sediment of the Mariana Trench.</title>
        <authorList>
            <person name="Fu H."/>
        </authorList>
    </citation>
    <scope>NUCLEOTIDE SEQUENCE</scope>
    <source>
        <strain evidence="8">MT39</strain>
    </source>
</reference>
<comment type="caution">
    <text evidence="8">The sequence shown here is derived from an EMBL/GenBank/DDBJ whole genome shotgun (WGS) entry which is preliminary data.</text>
</comment>